<evidence type="ECO:0000256" key="7">
    <source>
        <dbReference type="ARBA" id="ARBA00022679"/>
    </source>
</evidence>
<evidence type="ECO:0000313" key="14">
    <source>
        <dbReference type="EMBL" id="RCS59368.1"/>
    </source>
</evidence>
<dbReference type="EMBL" id="QPGB01000001">
    <property type="protein sequence ID" value="RCS59368.1"/>
    <property type="molecule type" value="Genomic_DNA"/>
</dbReference>
<dbReference type="Pfam" id="PF02606">
    <property type="entry name" value="LpxK"/>
    <property type="match status" value="1"/>
</dbReference>
<protein>
    <recommendedName>
        <fullName evidence="4 13">Tetraacyldisaccharide 4'-kinase</fullName>
        <ecNumber evidence="3 13">2.7.1.130</ecNumber>
    </recommendedName>
    <alternativeName>
        <fullName evidence="12 13">Lipid A 4'-kinase</fullName>
    </alternativeName>
</protein>
<evidence type="ECO:0000256" key="6">
    <source>
        <dbReference type="ARBA" id="ARBA00022556"/>
    </source>
</evidence>
<evidence type="ECO:0000256" key="8">
    <source>
        <dbReference type="ARBA" id="ARBA00022741"/>
    </source>
</evidence>
<evidence type="ECO:0000256" key="1">
    <source>
        <dbReference type="ARBA" id="ARBA00002274"/>
    </source>
</evidence>
<dbReference type="PANTHER" id="PTHR42724:SF1">
    <property type="entry name" value="TETRAACYLDISACCHARIDE 4'-KINASE, MITOCHONDRIAL-RELATED"/>
    <property type="match status" value="1"/>
</dbReference>
<comment type="catalytic activity">
    <reaction evidence="13">
        <text>a lipid A disaccharide + ATP = a lipid IVA + ADP + H(+)</text>
        <dbReference type="Rhea" id="RHEA:67840"/>
        <dbReference type="ChEBI" id="CHEBI:15378"/>
        <dbReference type="ChEBI" id="CHEBI:30616"/>
        <dbReference type="ChEBI" id="CHEBI:176343"/>
        <dbReference type="ChEBI" id="CHEBI:176425"/>
        <dbReference type="ChEBI" id="CHEBI:456216"/>
        <dbReference type="EC" id="2.7.1.130"/>
    </reaction>
</comment>
<gene>
    <name evidence="13" type="primary">lpxK</name>
    <name evidence="14" type="ORF">DU000_01115</name>
</gene>
<keyword evidence="11 13" id="KW-0443">Lipid metabolism</keyword>
<reference evidence="14 15" key="1">
    <citation type="journal article" date="2018" name="Int. J. Syst. Evol. Microbiol.">
        <title>Parvibium lacunae gen. nov., sp. nov., a new member of the family Alcaligenaceae isolated from a freshwater pond.</title>
        <authorList>
            <person name="Chen W.M."/>
            <person name="Xie P.B."/>
            <person name="Hsu M.Y."/>
            <person name="Sheu S.Y."/>
        </authorList>
    </citation>
    <scope>NUCLEOTIDE SEQUENCE [LARGE SCALE GENOMIC DNA]</scope>
    <source>
        <strain evidence="14 15">KMB9</strain>
    </source>
</reference>
<evidence type="ECO:0000256" key="3">
    <source>
        <dbReference type="ARBA" id="ARBA00012071"/>
    </source>
</evidence>
<evidence type="ECO:0000313" key="15">
    <source>
        <dbReference type="Proteomes" id="UP000252357"/>
    </source>
</evidence>
<sequence>MWRAKILALWARPRLSMWLFPLWPISLFYRSAMALRRYAYRQGWLKAWRAPVPVVVVGNVYVGGTGKTPFTLALVKLLQQQGWRPGIVSRGYGARQSATDKPELVLPESDPLQVGDEPLLMARRRNCPVVVHRQRVTAVQHLLSLQSEIDIVVCDDGLQHLALARDLEIMVLDQRGFGNRHCLPAGPLREPAIQANSFSVWACNGAVPPVSASPSHGVVLIPFVLEPTALRAVADQSPYALPDLAGKRILLFAGIGAPERFFTSMQTILEKAQAEHWQMRAFPDHHPYQSADLASLIAQSAGQLDLLICTEKDAVKCQKFAAQLALPLLYLAVEAQIDESVRPQLWQTLAALKQTQSIEALSRINQPTM</sequence>
<keyword evidence="10 13" id="KW-0067">ATP-binding</keyword>
<evidence type="ECO:0000256" key="5">
    <source>
        <dbReference type="ARBA" id="ARBA00022516"/>
    </source>
</evidence>
<evidence type="ECO:0000256" key="2">
    <source>
        <dbReference type="ARBA" id="ARBA00004870"/>
    </source>
</evidence>
<organism evidence="14 15">
    <name type="scientific">Parvibium lacunae</name>
    <dbReference type="NCBI Taxonomy" id="1888893"/>
    <lineage>
        <taxon>Bacteria</taxon>
        <taxon>Pseudomonadati</taxon>
        <taxon>Pseudomonadota</taxon>
        <taxon>Betaproteobacteria</taxon>
        <taxon>Burkholderiales</taxon>
        <taxon>Alcaligenaceae</taxon>
        <taxon>Parvibium</taxon>
    </lineage>
</organism>
<dbReference type="GO" id="GO:0005886">
    <property type="term" value="C:plasma membrane"/>
    <property type="evidence" value="ECO:0007669"/>
    <property type="project" value="TreeGrafter"/>
</dbReference>
<keyword evidence="9 13" id="KW-0418">Kinase</keyword>
<dbReference type="NCBIfam" id="TIGR00682">
    <property type="entry name" value="lpxK"/>
    <property type="match status" value="1"/>
</dbReference>
<evidence type="ECO:0000256" key="4">
    <source>
        <dbReference type="ARBA" id="ARBA00016436"/>
    </source>
</evidence>
<dbReference type="OrthoDB" id="9766423at2"/>
<dbReference type="PANTHER" id="PTHR42724">
    <property type="entry name" value="TETRAACYLDISACCHARIDE 4'-KINASE"/>
    <property type="match status" value="1"/>
</dbReference>
<dbReference type="InterPro" id="IPR003758">
    <property type="entry name" value="LpxK"/>
</dbReference>
<comment type="function">
    <text evidence="1 13">Transfers the gamma-phosphate of ATP to the 4'-position of a tetraacyldisaccharide 1-phosphate intermediate (termed DS-1-P) to form tetraacyldisaccharide 1,4'-bis-phosphate (lipid IVA).</text>
</comment>
<dbReference type="HAMAP" id="MF_00409">
    <property type="entry name" value="LpxK"/>
    <property type="match status" value="1"/>
</dbReference>
<evidence type="ECO:0000256" key="12">
    <source>
        <dbReference type="ARBA" id="ARBA00029757"/>
    </source>
</evidence>
<dbReference type="GO" id="GO:0009245">
    <property type="term" value="P:lipid A biosynthetic process"/>
    <property type="evidence" value="ECO:0007669"/>
    <property type="project" value="UniProtKB-UniRule"/>
</dbReference>
<dbReference type="SUPFAM" id="SSF52540">
    <property type="entry name" value="P-loop containing nucleoside triphosphate hydrolases"/>
    <property type="match status" value="1"/>
</dbReference>
<keyword evidence="6 13" id="KW-0441">Lipid A biosynthesis</keyword>
<dbReference type="EC" id="2.7.1.130" evidence="3 13"/>
<keyword evidence="5 13" id="KW-0444">Lipid biosynthesis</keyword>
<keyword evidence="7 13" id="KW-0808">Transferase</keyword>
<comment type="pathway">
    <text evidence="2 13">Glycolipid biosynthesis; lipid IV(A) biosynthesis; lipid IV(A) from (3R)-3-hydroxytetradecanoyl-[acyl-carrier-protein] and UDP-N-acetyl-alpha-D-glucosamine: step 6/6.</text>
</comment>
<dbReference type="AlphaFoldDB" id="A0A368L6Q5"/>
<dbReference type="UniPathway" id="UPA00359">
    <property type="reaction ID" value="UER00482"/>
</dbReference>
<feature type="binding site" evidence="13">
    <location>
        <begin position="61"/>
        <end position="68"/>
    </location>
    <ligand>
        <name>ATP</name>
        <dbReference type="ChEBI" id="CHEBI:30616"/>
    </ligand>
</feature>
<comment type="caution">
    <text evidence="14">The sequence shown here is derived from an EMBL/GenBank/DDBJ whole genome shotgun (WGS) entry which is preliminary data.</text>
</comment>
<evidence type="ECO:0000256" key="9">
    <source>
        <dbReference type="ARBA" id="ARBA00022777"/>
    </source>
</evidence>
<dbReference type="Proteomes" id="UP000252357">
    <property type="component" value="Unassembled WGS sequence"/>
</dbReference>
<name>A0A368L6Q5_9BURK</name>
<evidence type="ECO:0000256" key="11">
    <source>
        <dbReference type="ARBA" id="ARBA00023098"/>
    </source>
</evidence>
<evidence type="ECO:0000256" key="10">
    <source>
        <dbReference type="ARBA" id="ARBA00022840"/>
    </source>
</evidence>
<proteinExistence type="inferred from homology"/>
<dbReference type="GO" id="GO:0005524">
    <property type="term" value="F:ATP binding"/>
    <property type="evidence" value="ECO:0007669"/>
    <property type="project" value="UniProtKB-UniRule"/>
</dbReference>
<dbReference type="GO" id="GO:0009029">
    <property type="term" value="F:lipid-A 4'-kinase activity"/>
    <property type="evidence" value="ECO:0007669"/>
    <property type="project" value="UniProtKB-UniRule"/>
</dbReference>
<keyword evidence="8 13" id="KW-0547">Nucleotide-binding</keyword>
<evidence type="ECO:0000256" key="13">
    <source>
        <dbReference type="HAMAP-Rule" id="MF_00409"/>
    </source>
</evidence>
<accession>A0A368L6Q5</accession>
<dbReference type="InterPro" id="IPR027417">
    <property type="entry name" value="P-loop_NTPase"/>
</dbReference>
<keyword evidence="15" id="KW-1185">Reference proteome</keyword>
<dbReference type="GO" id="GO:0009244">
    <property type="term" value="P:lipopolysaccharide core region biosynthetic process"/>
    <property type="evidence" value="ECO:0007669"/>
    <property type="project" value="TreeGrafter"/>
</dbReference>
<comment type="similarity">
    <text evidence="13">Belongs to the LpxK family.</text>
</comment>